<keyword evidence="3" id="KW-1185">Reference proteome</keyword>
<evidence type="ECO:0000313" key="2">
    <source>
        <dbReference type="EMBL" id="MFB9887479.1"/>
    </source>
</evidence>
<organism evidence="2 3">
    <name type="scientific">Balneatrix alpica</name>
    <dbReference type="NCBI Taxonomy" id="75684"/>
    <lineage>
        <taxon>Bacteria</taxon>
        <taxon>Pseudomonadati</taxon>
        <taxon>Pseudomonadota</taxon>
        <taxon>Gammaproteobacteria</taxon>
        <taxon>Oceanospirillales</taxon>
        <taxon>Balneatrichaceae</taxon>
        <taxon>Balneatrix</taxon>
    </lineage>
</organism>
<evidence type="ECO:0000259" key="1">
    <source>
        <dbReference type="Pfam" id="PF09361"/>
    </source>
</evidence>
<dbReference type="RefSeq" id="WP_027311426.1">
    <property type="nucleotide sequence ID" value="NZ_JAUESS010000019.1"/>
</dbReference>
<reference evidence="2 3" key="1">
    <citation type="submission" date="2024-09" db="EMBL/GenBank/DDBJ databases">
        <authorList>
            <person name="Sun Q."/>
            <person name="Mori K."/>
        </authorList>
    </citation>
    <scope>NUCLEOTIDE SEQUENCE [LARGE SCALE GENOMIC DNA]</scope>
    <source>
        <strain evidence="2 3">ATCC 51285</strain>
    </source>
</reference>
<dbReference type="Pfam" id="PF09361">
    <property type="entry name" value="Phasin_2"/>
    <property type="match status" value="1"/>
</dbReference>
<proteinExistence type="predicted"/>
<dbReference type="EMBL" id="JBHLZN010000005">
    <property type="protein sequence ID" value="MFB9887479.1"/>
    <property type="molecule type" value="Genomic_DNA"/>
</dbReference>
<dbReference type="InterPro" id="IPR018968">
    <property type="entry name" value="Phasin"/>
</dbReference>
<evidence type="ECO:0000313" key="3">
    <source>
        <dbReference type="Proteomes" id="UP001589628"/>
    </source>
</evidence>
<feature type="domain" description="Phasin" evidence="1">
    <location>
        <begin position="5"/>
        <end position="99"/>
    </location>
</feature>
<name>A0ABV5ZG34_9GAMM</name>
<sequence>MYKSMMEDLKKTYQPLVELNEINKQVWESLFKQSSEYSRELLSNSLSQVKTLAASKDMFSLLDNQAVFVKNLDASLVSLAQKQTSTLLEAREASTKVMDELADTYSSALKNWGNQFKS</sequence>
<comment type="caution">
    <text evidence="2">The sequence shown here is derived from an EMBL/GenBank/DDBJ whole genome shotgun (WGS) entry which is preliminary data.</text>
</comment>
<dbReference type="Proteomes" id="UP001589628">
    <property type="component" value="Unassembled WGS sequence"/>
</dbReference>
<accession>A0ABV5ZG34</accession>
<protein>
    <submittedName>
        <fullName evidence="2">Phasin family protein</fullName>
    </submittedName>
</protein>
<gene>
    <name evidence="2" type="ORF">ACFFLH_13750</name>
</gene>